<dbReference type="PANTHER" id="PTHR10291:SF43">
    <property type="entry name" value="DEHYDRODOLICHYL DIPHOSPHATE SYNTHASE COMPLEX SUBUNIT DHDDS"/>
    <property type="match status" value="1"/>
</dbReference>
<dbReference type="OrthoDB" id="4173905at2759"/>
<dbReference type="Proteomes" id="UP000186303">
    <property type="component" value="Chromosome 1"/>
</dbReference>
<dbReference type="SUPFAM" id="SSF64005">
    <property type="entry name" value="Undecaprenyl diphosphate synthase"/>
    <property type="match status" value="1"/>
</dbReference>
<feature type="region of interest" description="Disordered" evidence="4">
    <location>
        <begin position="1"/>
        <end position="34"/>
    </location>
</feature>
<evidence type="ECO:0000256" key="3">
    <source>
        <dbReference type="RuleBase" id="RU363018"/>
    </source>
</evidence>
<dbReference type="GO" id="GO:0005783">
    <property type="term" value="C:endoplasmic reticulum"/>
    <property type="evidence" value="ECO:0007669"/>
    <property type="project" value="TreeGrafter"/>
</dbReference>
<organism evidence="5 6">
    <name type="scientific">Malassezia sympodialis (strain ATCC 42132)</name>
    <name type="common">Atopic eczema-associated yeast</name>
    <dbReference type="NCBI Taxonomy" id="1230383"/>
    <lineage>
        <taxon>Eukaryota</taxon>
        <taxon>Fungi</taxon>
        <taxon>Dikarya</taxon>
        <taxon>Basidiomycota</taxon>
        <taxon>Ustilaginomycotina</taxon>
        <taxon>Malasseziomycetes</taxon>
        <taxon>Malasseziales</taxon>
        <taxon>Malasseziaceae</taxon>
        <taxon>Malassezia</taxon>
    </lineage>
</organism>
<dbReference type="Pfam" id="PF01255">
    <property type="entry name" value="Prenyltransf"/>
    <property type="match status" value="1"/>
</dbReference>
<dbReference type="InterPro" id="IPR036424">
    <property type="entry name" value="UPP_synth-like_sf"/>
</dbReference>
<dbReference type="GO" id="GO:0016094">
    <property type="term" value="P:polyprenol biosynthetic process"/>
    <property type="evidence" value="ECO:0007669"/>
    <property type="project" value="TreeGrafter"/>
</dbReference>
<evidence type="ECO:0000256" key="1">
    <source>
        <dbReference type="ARBA" id="ARBA00005432"/>
    </source>
</evidence>
<dbReference type="STRING" id="1230383.A0A1M8A0W7"/>
<dbReference type="GO" id="GO:1904423">
    <property type="term" value="C:dehydrodolichyl diphosphate synthase complex"/>
    <property type="evidence" value="ECO:0007669"/>
    <property type="project" value="TreeGrafter"/>
</dbReference>
<dbReference type="InterPro" id="IPR001441">
    <property type="entry name" value="UPP_synth-like"/>
</dbReference>
<dbReference type="PANTHER" id="PTHR10291">
    <property type="entry name" value="DEHYDRODOLICHYL DIPHOSPHATE SYNTHASE FAMILY MEMBER"/>
    <property type="match status" value="1"/>
</dbReference>
<dbReference type="GO" id="GO:0005811">
    <property type="term" value="C:lipid droplet"/>
    <property type="evidence" value="ECO:0007669"/>
    <property type="project" value="TreeGrafter"/>
</dbReference>
<reference evidence="6" key="1">
    <citation type="journal article" date="2017" name="Nucleic Acids Res.">
        <title>Proteogenomics produces comprehensive and highly accurate protein-coding gene annotation in a complete genome assembly of Malassezia sympodialis.</title>
        <authorList>
            <person name="Zhu Y."/>
            <person name="Engstroem P.G."/>
            <person name="Tellgren-Roth C."/>
            <person name="Baudo C.D."/>
            <person name="Kennell J.C."/>
            <person name="Sun S."/>
            <person name="Billmyre R.B."/>
            <person name="Schroeder M.S."/>
            <person name="Andersson A."/>
            <person name="Holm T."/>
            <person name="Sigurgeirsson B."/>
            <person name="Wu G."/>
            <person name="Sankaranarayanan S.R."/>
            <person name="Siddharthan R."/>
            <person name="Sanyal K."/>
            <person name="Lundeberg J."/>
            <person name="Nystedt B."/>
            <person name="Boekhout T."/>
            <person name="Dawson T.L. Jr."/>
            <person name="Heitman J."/>
            <person name="Scheynius A."/>
            <person name="Lehtioe J."/>
        </authorList>
    </citation>
    <scope>NUCLEOTIDE SEQUENCE [LARGE SCALE GENOMIC DNA]</scope>
    <source>
        <strain evidence="6">ATCC 42132</strain>
    </source>
</reference>
<dbReference type="EMBL" id="LT671821">
    <property type="protein sequence ID" value="SHO75987.1"/>
    <property type="molecule type" value="Genomic_DNA"/>
</dbReference>
<keyword evidence="2 3" id="KW-0808">Transferase</keyword>
<dbReference type="VEuPathDB" id="FungiDB:MSYG_0321"/>
<evidence type="ECO:0000256" key="4">
    <source>
        <dbReference type="SAM" id="MobiDB-lite"/>
    </source>
</evidence>
<dbReference type="AlphaFoldDB" id="A0A1M8A0W7"/>
<dbReference type="GO" id="GO:0045547">
    <property type="term" value="F:ditrans,polycis-polyprenyl diphosphate synthase [(2E,6E)-farnesyl diphosphate specific] activity"/>
    <property type="evidence" value="ECO:0007669"/>
    <property type="project" value="TreeGrafter"/>
</dbReference>
<keyword evidence="6" id="KW-1185">Reference proteome</keyword>
<dbReference type="NCBIfam" id="TIGR00055">
    <property type="entry name" value="uppS"/>
    <property type="match status" value="1"/>
</dbReference>
<evidence type="ECO:0000313" key="6">
    <source>
        <dbReference type="Proteomes" id="UP000186303"/>
    </source>
</evidence>
<dbReference type="GO" id="GO:0016020">
    <property type="term" value="C:membrane"/>
    <property type="evidence" value="ECO:0007669"/>
    <property type="project" value="TreeGrafter"/>
</dbReference>
<dbReference type="CDD" id="cd00475">
    <property type="entry name" value="Cis_IPPS"/>
    <property type="match status" value="1"/>
</dbReference>
<evidence type="ECO:0000256" key="2">
    <source>
        <dbReference type="ARBA" id="ARBA00022679"/>
    </source>
</evidence>
<sequence>MDTGVPREPASTGLPVYTSESQQGQEDEHDAQVEQPLMPSTCRSWWYRCYDGLLRFALQSLSLGPLPRHMAFIMDGNRRWSRMTGVRVHQGHYMGFEALKRVLDLCLSLRRIDVVTVYAFALDNFRREQAEVDALMELARTRLLELSSNSELVRKFSVRIRVVGRRALLPPAVQETAQSVEEATKDHTGPTLNICMPYASQDEICAAATQAVQKGPLTEASLAEHLMVPCDIPIDVLVRTSHVSRLSDFLLWQCNEHTQMHFVDQYWPRFGVRDLIPILLAYQRAHVH</sequence>
<dbReference type="OMA" id="FDRRDLW"/>
<dbReference type="Gene3D" id="3.40.1180.10">
    <property type="entry name" value="Decaprenyl diphosphate synthase-like"/>
    <property type="match status" value="1"/>
</dbReference>
<gene>
    <name evidence="5" type="ORF">MSYG_0321</name>
</gene>
<proteinExistence type="inferred from homology"/>
<protein>
    <recommendedName>
        <fullName evidence="3">Alkyl transferase</fullName>
        <ecNumber evidence="3">2.5.1.-</ecNumber>
    </recommendedName>
</protein>
<accession>A0A1M8A0W7</accession>
<dbReference type="EC" id="2.5.1.-" evidence="3"/>
<comment type="similarity">
    <text evidence="1 3">Belongs to the UPP synthase family.</text>
</comment>
<name>A0A1M8A0W7_MALS4</name>
<evidence type="ECO:0000313" key="5">
    <source>
        <dbReference type="EMBL" id="SHO75987.1"/>
    </source>
</evidence>